<accession>A0A9P4I271</accession>
<keyword evidence="1" id="KW-0812">Transmembrane</keyword>
<protein>
    <submittedName>
        <fullName evidence="2">Uncharacterized protein</fullName>
    </submittedName>
</protein>
<dbReference type="AlphaFoldDB" id="A0A9P4I271"/>
<keyword evidence="1" id="KW-0472">Membrane</keyword>
<gene>
    <name evidence="2" type="ORF">NA57DRAFT_61356</name>
</gene>
<keyword evidence="3" id="KW-1185">Reference proteome</keyword>
<dbReference type="EMBL" id="ML978137">
    <property type="protein sequence ID" value="KAF2093651.1"/>
    <property type="molecule type" value="Genomic_DNA"/>
</dbReference>
<proteinExistence type="predicted"/>
<feature type="transmembrane region" description="Helical" evidence="1">
    <location>
        <begin position="5"/>
        <end position="23"/>
    </location>
</feature>
<evidence type="ECO:0000256" key="1">
    <source>
        <dbReference type="SAM" id="Phobius"/>
    </source>
</evidence>
<name>A0A9P4I271_9PEZI</name>
<feature type="transmembrane region" description="Helical" evidence="1">
    <location>
        <begin position="35"/>
        <end position="52"/>
    </location>
</feature>
<evidence type="ECO:0000313" key="3">
    <source>
        <dbReference type="Proteomes" id="UP000799772"/>
    </source>
</evidence>
<comment type="caution">
    <text evidence="2">The sequence shown here is derived from an EMBL/GenBank/DDBJ whole genome shotgun (WGS) entry which is preliminary data.</text>
</comment>
<sequence>MAYGIVAPMTFGMAAICVFQWWFPAEGISHWVTRFNVVIAVFLGLLGVRAVIAPRNLIKEIWLLLPPKAGQRMVQPEIRIVGKGWPFPFMRGKEVVAPLSDVTITRHYGALGDLEGRRLHNHGITQAMVRKTAYDKAAWEEEVPWFARPFVNFGRNFGRAFRDFQNIFFWGQAQALNNSFVVVRGKQYWKLDGRGLMLDEGNDSHGQSHQAGLMHVWHSKLLRCSPNGRKYPSSMLLNYKIFYCPELQCAL</sequence>
<dbReference type="Proteomes" id="UP000799772">
    <property type="component" value="Unassembled WGS sequence"/>
</dbReference>
<reference evidence="2" key="1">
    <citation type="journal article" date="2020" name="Stud. Mycol.">
        <title>101 Dothideomycetes genomes: a test case for predicting lifestyles and emergence of pathogens.</title>
        <authorList>
            <person name="Haridas S."/>
            <person name="Albert R."/>
            <person name="Binder M."/>
            <person name="Bloem J."/>
            <person name="Labutti K."/>
            <person name="Salamov A."/>
            <person name="Andreopoulos B."/>
            <person name="Baker S."/>
            <person name="Barry K."/>
            <person name="Bills G."/>
            <person name="Bluhm B."/>
            <person name="Cannon C."/>
            <person name="Castanera R."/>
            <person name="Culley D."/>
            <person name="Daum C."/>
            <person name="Ezra D."/>
            <person name="Gonzalez J."/>
            <person name="Henrissat B."/>
            <person name="Kuo A."/>
            <person name="Liang C."/>
            <person name="Lipzen A."/>
            <person name="Lutzoni F."/>
            <person name="Magnuson J."/>
            <person name="Mondo S."/>
            <person name="Nolan M."/>
            <person name="Ohm R."/>
            <person name="Pangilinan J."/>
            <person name="Park H.-J."/>
            <person name="Ramirez L."/>
            <person name="Alfaro M."/>
            <person name="Sun H."/>
            <person name="Tritt A."/>
            <person name="Yoshinaga Y."/>
            <person name="Zwiers L.-H."/>
            <person name="Turgeon B."/>
            <person name="Goodwin S."/>
            <person name="Spatafora J."/>
            <person name="Crous P."/>
            <person name="Grigoriev I."/>
        </authorList>
    </citation>
    <scope>NUCLEOTIDE SEQUENCE</scope>
    <source>
        <strain evidence="2">CBS 133067</strain>
    </source>
</reference>
<keyword evidence="1" id="KW-1133">Transmembrane helix</keyword>
<evidence type="ECO:0000313" key="2">
    <source>
        <dbReference type="EMBL" id="KAF2093651.1"/>
    </source>
</evidence>
<organism evidence="2 3">
    <name type="scientific">Rhizodiscina lignyota</name>
    <dbReference type="NCBI Taxonomy" id="1504668"/>
    <lineage>
        <taxon>Eukaryota</taxon>
        <taxon>Fungi</taxon>
        <taxon>Dikarya</taxon>
        <taxon>Ascomycota</taxon>
        <taxon>Pezizomycotina</taxon>
        <taxon>Dothideomycetes</taxon>
        <taxon>Pleosporomycetidae</taxon>
        <taxon>Aulographales</taxon>
        <taxon>Rhizodiscinaceae</taxon>
        <taxon>Rhizodiscina</taxon>
    </lineage>
</organism>